<evidence type="ECO:0000256" key="2">
    <source>
        <dbReference type="ARBA" id="ARBA00022555"/>
    </source>
</evidence>
<dbReference type="InterPro" id="IPR009000">
    <property type="entry name" value="Transl_B-barrel_sf"/>
</dbReference>
<evidence type="ECO:0000256" key="8">
    <source>
        <dbReference type="ARBA" id="ARBA00023146"/>
    </source>
</evidence>
<dbReference type="GO" id="GO:0004813">
    <property type="term" value="F:alanine-tRNA ligase activity"/>
    <property type="evidence" value="ECO:0007669"/>
    <property type="project" value="InterPro"/>
</dbReference>
<keyword evidence="6" id="KW-0694">RNA-binding</keyword>
<dbReference type="InterPro" id="IPR050058">
    <property type="entry name" value="Ala-tRNA_ligase"/>
</dbReference>
<protein>
    <submittedName>
        <fullName evidence="10">Alanyl-tRNA synthetase</fullName>
    </submittedName>
</protein>
<dbReference type="InterPro" id="IPR018163">
    <property type="entry name" value="Thr/Ala-tRNA-synth_IIc_edit"/>
</dbReference>
<dbReference type="EMBL" id="CP012622">
    <property type="protein sequence ID" value="ALD66587.1"/>
    <property type="molecule type" value="Genomic_DNA"/>
</dbReference>
<dbReference type="KEGG" id="scj:SCANT_v1c06810"/>
<evidence type="ECO:0000313" key="11">
    <source>
        <dbReference type="Proteomes" id="UP000063919"/>
    </source>
</evidence>
<dbReference type="Gene3D" id="3.30.980.10">
    <property type="entry name" value="Threonyl-trna Synthetase, Chain A, domain 2"/>
    <property type="match status" value="1"/>
</dbReference>
<dbReference type="GO" id="GO:0000049">
    <property type="term" value="F:tRNA binding"/>
    <property type="evidence" value="ECO:0007669"/>
    <property type="project" value="UniProtKB-KW"/>
</dbReference>
<dbReference type="SUPFAM" id="SSF50447">
    <property type="entry name" value="Translation proteins"/>
    <property type="match status" value="1"/>
</dbReference>
<dbReference type="OrthoDB" id="9803884at2"/>
<keyword evidence="7" id="KW-0648">Protein biosynthesis</keyword>
<organism evidence="10 11">
    <name type="scientific">Spiroplasma cantharicola</name>
    <dbReference type="NCBI Taxonomy" id="362837"/>
    <lineage>
        <taxon>Bacteria</taxon>
        <taxon>Bacillati</taxon>
        <taxon>Mycoplasmatota</taxon>
        <taxon>Mollicutes</taxon>
        <taxon>Entomoplasmatales</taxon>
        <taxon>Spiroplasmataceae</taxon>
        <taxon>Spiroplasma</taxon>
    </lineage>
</organism>
<dbReference type="PANTHER" id="PTHR11777">
    <property type="entry name" value="ALANYL-TRNA SYNTHETASE"/>
    <property type="match status" value="1"/>
</dbReference>
<dbReference type="GO" id="GO:0006419">
    <property type="term" value="P:alanyl-tRNA aminoacylation"/>
    <property type="evidence" value="ECO:0007669"/>
    <property type="project" value="InterPro"/>
</dbReference>
<dbReference type="SMART" id="SM00863">
    <property type="entry name" value="tRNA_SAD"/>
    <property type="match status" value="1"/>
</dbReference>
<name>A0A0M4K1R4_9MOLU</name>
<evidence type="ECO:0000256" key="4">
    <source>
        <dbReference type="ARBA" id="ARBA00022741"/>
    </source>
</evidence>
<dbReference type="PANTHER" id="PTHR11777:SF9">
    <property type="entry name" value="ALANINE--TRNA LIGASE, CYTOPLASMIC"/>
    <property type="match status" value="1"/>
</dbReference>
<keyword evidence="3" id="KW-0436">Ligase</keyword>
<dbReference type="PATRIC" id="fig|362837.3.peg.697"/>
<evidence type="ECO:0000256" key="1">
    <source>
        <dbReference type="ARBA" id="ARBA00008226"/>
    </source>
</evidence>
<dbReference type="AlphaFoldDB" id="A0A0M4K1R4"/>
<dbReference type="SUPFAM" id="SSF55186">
    <property type="entry name" value="ThrRS/AlaRS common domain"/>
    <property type="match status" value="1"/>
</dbReference>
<dbReference type="Pfam" id="PF01411">
    <property type="entry name" value="tRNA-synt_2c"/>
    <property type="match status" value="1"/>
</dbReference>
<reference evidence="10 11" key="1">
    <citation type="journal article" date="2015" name="Genome Announc.">
        <title>Complete Genome Sequence of Spiroplasma cantharicola CC-1T (DSM 21588), a Bacterium Isolated from Soldier Beetle (Cantharis carolinus).</title>
        <authorList>
            <person name="Lo W.S."/>
            <person name="Liu P.Y."/>
            <person name="Kuo C.H."/>
        </authorList>
    </citation>
    <scope>NUCLEOTIDE SEQUENCE [LARGE SCALE GENOMIC DNA]</scope>
    <source>
        <strain evidence="10 11">CC-1</strain>
    </source>
</reference>
<dbReference type="Pfam" id="PF07973">
    <property type="entry name" value="tRNA_SAD"/>
    <property type="match status" value="1"/>
</dbReference>
<dbReference type="PROSITE" id="PS50860">
    <property type="entry name" value="AA_TRNA_LIGASE_II_ALA"/>
    <property type="match status" value="1"/>
</dbReference>
<proteinExistence type="inferred from homology"/>
<keyword evidence="11" id="KW-1185">Reference proteome</keyword>
<keyword evidence="2" id="KW-0820">tRNA-binding</keyword>
<evidence type="ECO:0000256" key="7">
    <source>
        <dbReference type="ARBA" id="ARBA00022917"/>
    </source>
</evidence>
<dbReference type="STRING" id="362837.SCANT_v1c06810"/>
<dbReference type="GO" id="GO:0002161">
    <property type="term" value="F:aminoacyl-tRNA deacylase activity"/>
    <property type="evidence" value="ECO:0007669"/>
    <property type="project" value="TreeGrafter"/>
</dbReference>
<evidence type="ECO:0000256" key="5">
    <source>
        <dbReference type="ARBA" id="ARBA00022840"/>
    </source>
</evidence>
<dbReference type="InterPro" id="IPR012947">
    <property type="entry name" value="tRNA_SAD"/>
</dbReference>
<gene>
    <name evidence="10" type="primary">alaS</name>
    <name evidence="10" type="ORF">SCANT_v1c06810</name>
</gene>
<evidence type="ECO:0000259" key="9">
    <source>
        <dbReference type="PROSITE" id="PS50860"/>
    </source>
</evidence>
<keyword evidence="4" id="KW-0547">Nucleotide-binding</keyword>
<dbReference type="Gene3D" id="2.40.30.130">
    <property type="match status" value="1"/>
</dbReference>
<accession>A0A0M4K1R4</accession>
<keyword evidence="8 10" id="KW-0030">Aminoacyl-tRNA synthetase</keyword>
<evidence type="ECO:0000256" key="6">
    <source>
        <dbReference type="ARBA" id="ARBA00022884"/>
    </source>
</evidence>
<dbReference type="InterPro" id="IPR018164">
    <property type="entry name" value="Ala-tRNA-synth_IIc_N"/>
</dbReference>
<sequence length="431" mass="49806">MLKNFKGYELIEVETSVSEFVNKDKFTLMYLQETVFFPESAGQISDQGFIIFNNKEYKILGLAISEDKVVHKVELISDIKVGSLVKAKLDITHRQLVSQNHSAAHLLFDTLRELYPTSIGKGYFNDQNGLRMDMYIEQKISWSNIFELNNVVKQKMATNAKKEEFIVDAKTAKNKYNLAIEFNQKELEGDLRIVKFETASIQLCSGTHVDSLKEIEDFLITSYENKGSGIYRFYAKTKIEEINLAYQNFCQLEYKEVEQLILKYINQNKYGKDDNIEMMLNAWLHLTKKYSGLKEIKWEDYIKFKSLATDLKVQVPDFLIKIESKKKDELYKKYKDATPTLSGDYNLFSINESFLENKDLNFIADLILKNNDNSFVEVFDLESSIYLCKSNSKINALEKMTNHSHFEIKGGGNEKTAQGKIISKNSNSLLN</sequence>
<dbReference type="GO" id="GO:0005524">
    <property type="term" value="F:ATP binding"/>
    <property type="evidence" value="ECO:0007669"/>
    <property type="project" value="UniProtKB-KW"/>
</dbReference>
<comment type="similarity">
    <text evidence="1">Belongs to the class-II aminoacyl-tRNA synthetase family.</text>
</comment>
<dbReference type="InterPro" id="IPR018165">
    <property type="entry name" value="Ala-tRNA-synth_IIc_core"/>
</dbReference>
<evidence type="ECO:0000313" key="10">
    <source>
        <dbReference type="EMBL" id="ALD66587.1"/>
    </source>
</evidence>
<dbReference type="RefSeq" id="WP_053946340.1">
    <property type="nucleotide sequence ID" value="NZ_CP012622.1"/>
</dbReference>
<feature type="domain" description="Alanyl-transfer RNA synthetases family profile" evidence="9">
    <location>
        <begin position="1"/>
        <end position="247"/>
    </location>
</feature>
<keyword evidence="5" id="KW-0067">ATP-binding</keyword>
<dbReference type="Proteomes" id="UP000063919">
    <property type="component" value="Chromosome"/>
</dbReference>
<evidence type="ECO:0000256" key="3">
    <source>
        <dbReference type="ARBA" id="ARBA00022598"/>
    </source>
</evidence>